<evidence type="ECO:0000313" key="3">
    <source>
        <dbReference type="Proteomes" id="UP000001880"/>
    </source>
</evidence>
<dbReference type="InterPro" id="IPR052898">
    <property type="entry name" value="ACAD10-like"/>
</dbReference>
<dbReference type="AlphaFoldDB" id="D0LG07"/>
<dbReference type="Gene3D" id="3.30.200.20">
    <property type="entry name" value="Phosphorylase Kinase, domain 1"/>
    <property type="match status" value="1"/>
</dbReference>
<accession>D0LG07</accession>
<dbReference type="CDD" id="cd05154">
    <property type="entry name" value="ACAD10_11_N-like"/>
    <property type="match status" value="1"/>
</dbReference>
<reference evidence="2 3" key="1">
    <citation type="journal article" date="2010" name="Stand. Genomic Sci.">
        <title>Complete genome sequence of Haliangium ochraceum type strain (SMP-2).</title>
        <authorList>
            <consortium name="US DOE Joint Genome Institute (JGI-PGF)"/>
            <person name="Ivanova N."/>
            <person name="Daum C."/>
            <person name="Lang E."/>
            <person name="Abt B."/>
            <person name="Kopitz M."/>
            <person name="Saunders E."/>
            <person name="Lapidus A."/>
            <person name="Lucas S."/>
            <person name="Glavina Del Rio T."/>
            <person name="Nolan M."/>
            <person name="Tice H."/>
            <person name="Copeland A."/>
            <person name="Cheng J.F."/>
            <person name="Chen F."/>
            <person name="Bruce D."/>
            <person name="Goodwin L."/>
            <person name="Pitluck S."/>
            <person name="Mavromatis K."/>
            <person name="Pati A."/>
            <person name="Mikhailova N."/>
            <person name="Chen A."/>
            <person name="Palaniappan K."/>
            <person name="Land M."/>
            <person name="Hauser L."/>
            <person name="Chang Y.J."/>
            <person name="Jeffries C.D."/>
            <person name="Detter J.C."/>
            <person name="Brettin T."/>
            <person name="Rohde M."/>
            <person name="Goker M."/>
            <person name="Bristow J."/>
            <person name="Markowitz V."/>
            <person name="Eisen J.A."/>
            <person name="Hugenholtz P."/>
            <person name="Kyrpides N.C."/>
            <person name="Klenk H.P."/>
        </authorList>
    </citation>
    <scope>NUCLEOTIDE SEQUENCE [LARGE SCALE GENOMIC DNA]</scope>
    <source>
        <strain evidence="3">DSM 14365 / CIP 107738 / JCM 11303 / AJ 13395 / SMP-2</strain>
    </source>
</reference>
<sequence>MAHTTDDPRPVRSGEELDAERLRAYLLAHLPKPEGDADSDAELAIEQFPGGHSNLTYLIRFGGREYVLRRPPFGSKVKSAHDMGREFRVLSKLAPVYEKAPRPALHCQDSEVIGAEFYLMERLRGVIVRKDPPADMGIDEGLARRMSEAVVGTLAELHAVDYQAAGLGDFGKPDGYVARQVSGWRKRYEGSQTDDIAAVVEVADWLSDNQPKSGAPALIHNDFKFDNLVLDPADLTRVRGVLDWEMSTVGDPLMDLGTTLCYWVEAGDPALMHQIRFGPTHLPGMMTRAELAARYGELSGRDVSDVVFYYVFGLFKTAVVAQQIYYRFHQGLTQDARFAKMIIGVRALAEKARITIAQGTI</sequence>
<dbReference type="Gene3D" id="3.90.1200.10">
    <property type="match status" value="1"/>
</dbReference>
<keyword evidence="3" id="KW-1185">Reference proteome</keyword>
<dbReference type="PANTHER" id="PTHR47829:SF1">
    <property type="entry name" value="HAD FAMILY PHOSPHATASE"/>
    <property type="match status" value="1"/>
</dbReference>
<dbReference type="KEGG" id="hoh:Hoch_2064"/>
<proteinExistence type="predicted"/>
<dbReference type="InterPro" id="IPR041726">
    <property type="entry name" value="ACAD10_11_N"/>
</dbReference>
<gene>
    <name evidence="2" type="ordered locus">Hoch_2064</name>
</gene>
<dbReference type="GO" id="GO:0016740">
    <property type="term" value="F:transferase activity"/>
    <property type="evidence" value="ECO:0007669"/>
    <property type="project" value="UniProtKB-KW"/>
</dbReference>
<feature type="domain" description="Aminoglycoside phosphotransferase" evidence="1">
    <location>
        <begin position="45"/>
        <end position="277"/>
    </location>
</feature>
<dbReference type="SUPFAM" id="SSF56112">
    <property type="entry name" value="Protein kinase-like (PK-like)"/>
    <property type="match status" value="1"/>
</dbReference>
<keyword evidence="2" id="KW-0808">Transferase</keyword>
<protein>
    <submittedName>
        <fullName evidence="2">Aminoglycoside phosphotransferase</fullName>
    </submittedName>
</protein>
<dbReference type="Pfam" id="PF01636">
    <property type="entry name" value="APH"/>
    <property type="match status" value="1"/>
</dbReference>
<organism evidence="2 3">
    <name type="scientific">Haliangium ochraceum (strain DSM 14365 / JCM 11303 / SMP-2)</name>
    <dbReference type="NCBI Taxonomy" id="502025"/>
    <lineage>
        <taxon>Bacteria</taxon>
        <taxon>Pseudomonadati</taxon>
        <taxon>Myxococcota</taxon>
        <taxon>Polyangia</taxon>
        <taxon>Haliangiales</taxon>
        <taxon>Kofleriaceae</taxon>
        <taxon>Haliangium</taxon>
    </lineage>
</organism>
<dbReference type="PANTHER" id="PTHR47829">
    <property type="entry name" value="HYDROLASE, PUTATIVE (AFU_ORTHOLOGUE AFUA_1G12880)-RELATED"/>
    <property type="match status" value="1"/>
</dbReference>
<dbReference type="STRING" id="502025.Hoch_2064"/>
<evidence type="ECO:0000313" key="2">
    <source>
        <dbReference type="EMBL" id="ACY14609.1"/>
    </source>
</evidence>
<dbReference type="OrthoDB" id="3806873at2"/>
<name>D0LG07_HALO1</name>
<dbReference type="HOGENOM" id="CLU_007526_0_0_7"/>
<dbReference type="eggNOG" id="COG3173">
    <property type="taxonomic scope" value="Bacteria"/>
</dbReference>
<dbReference type="Proteomes" id="UP000001880">
    <property type="component" value="Chromosome"/>
</dbReference>
<dbReference type="InterPro" id="IPR002575">
    <property type="entry name" value="Aminoglycoside_PTrfase"/>
</dbReference>
<dbReference type="RefSeq" id="WP_012827217.1">
    <property type="nucleotide sequence ID" value="NC_013440.1"/>
</dbReference>
<dbReference type="EMBL" id="CP001804">
    <property type="protein sequence ID" value="ACY14609.1"/>
    <property type="molecule type" value="Genomic_DNA"/>
</dbReference>
<dbReference type="InterPro" id="IPR011009">
    <property type="entry name" value="Kinase-like_dom_sf"/>
</dbReference>
<evidence type="ECO:0000259" key="1">
    <source>
        <dbReference type="Pfam" id="PF01636"/>
    </source>
</evidence>